<keyword evidence="3" id="KW-1185">Reference proteome</keyword>
<gene>
    <name evidence="2" type="ORF">KK1_015548</name>
</gene>
<evidence type="ECO:0000259" key="1">
    <source>
        <dbReference type="Pfam" id="PF24626"/>
    </source>
</evidence>
<dbReference type="STRING" id="3821.A0A151SZ72"/>
<accession>A0A151SZ72</accession>
<dbReference type="AlphaFoldDB" id="A0A151SZ72"/>
<feature type="domain" description="Tf2-1-like SH3-like" evidence="1">
    <location>
        <begin position="1"/>
        <end position="63"/>
    </location>
</feature>
<evidence type="ECO:0000313" key="3">
    <source>
        <dbReference type="Proteomes" id="UP000075243"/>
    </source>
</evidence>
<dbReference type="OMA" id="ERKLRNW"/>
<protein>
    <recommendedName>
        <fullName evidence="1">Tf2-1-like SH3-like domain-containing protein</fullName>
    </recommendedName>
</protein>
<proteinExistence type="predicted"/>
<dbReference type="PANTHER" id="PTHR46148:SF52">
    <property type="entry name" value="OS04G0603800 PROTEIN"/>
    <property type="match status" value="1"/>
</dbReference>
<dbReference type="EMBL" id="CM003612">
    <property type="protein sequence ID" value="KYP60100.1"/>
    <property type="molecule type" value="Genomic_DNA"/>
</dbReference>
<dbReference type="Gramene" id="C.cajan_15110.t">
    <property type="protein sequence ID" value="C.cajan_15110.t.cds1"/>
    <property type="gene ID" value="C.cajan_15110"/>
</dbReference>
<name>A0A151SZ72_CAJCA</name>
<dbReference type="InterPro" id="IPR056924">
    <property type="entry name" value="SH3_Tf2-1"/>
</dbReference>
<evidence type="ECO:0000313" key="2">
    <source>
        <dbReference type="EMBL" id="KYP60100.1"/>
    </source>
</evidence>
<dbReference type="PANTHER" id="PTHR46148">
    <property type="entry name" value="CHROMO DOMAIN-CONTAINING PROTEIN"/>
    <property type="match status" value="1"/>
</dbReference>
<reference evidence="2 3" key="1">
    <citation type="journal article" date="2012" name="Nat. Biotechnol.">
        <title>Draft genome sequence of pigeonpea (Cajanus cajan), an orphan legume crop of resource-poor farmers.</title>
        <authorList>
            <person name="Varshney R.K."/>
            <person name="Chen W."/>
            <person name="Li Y."/>
            <person name="Bharti A.K."/>
            <person name="Saxena R.K."/>
            <person name="Schlueter J.A."/>
            <person name="Donoghue M.T."/>
            <person name="Azam S."/>
            <person name="Fan G."/>
            <person name="Whaley A.M."/>
            <person name="Farmer A.D."/>
            <person name="Sheridan J."/>
            <person name="Iwata A."/>
            <person name="Tuteja R."/>
            <person name="Penmetsa R.V."/>
            <person name="Wu W."/>
            <person name="Upadhyaya H.D."/>
            <person name="Yang S.P."/>
            <person name="Shah T."/>
            <person name="Saxena K.B."/>
            <person name="Michael T."/>
            <person name="McCombie W.R."/>
            <person name="Yang B."/>
            <person name="Zhang G."/>
            <person name="Yang H."/>
            <person name="Wang J."/>
            <person name="Spillane C."/>
            <person name="Cook D.R."/>
            <person name="May G.D."/>
            <person name="Xu X."/>
            <person name="Jackson S.A."/>
        </authorList>
    </citation>
    <scope>NUCLEOTIDE SEQUENCE [LARGE SCALE GENOMIC DNA]</scope>
    <source>
        <strain evidence="3">cv. Asha</strain>
    </source>
</reference>
<organism evidence="2 3">
    <name type="scientific">Cajanus cajan</name>
    <name type="common">Pigeon pea</name>
    <name type="synonym">Cajanus indicus</name>
    <dbReference type="NCBI Taxonomy" id="3821"/>
    <lineage>
        <taxon>Eukaryota</taxon>
        <taxon>Viridiplantae</taxon>
        <taxon>Streptophyta</taxon>
        <taxon>Embryophyta</taxon>
        <taxon>Tracheophyta</taxon>
        <taxon>Spermatophyta</taxon>
        <taxon>Magnoliopsida</taxon>
        <taxon>eudicotyledons</taxon>
        <taxon>Gunneridae</taxon>
        <taxon>Pentapetalae</taxon>
        <taxon>rosids</taxon>
        <taxon>fabids</taxon>
        <taxon>Fabales</taxon>
        <taxon>Fabaceae</taxon>
        <taxon>Papilionoideae</taxon>
        <taxon>50 kb inversion clade</taxon>
        <taxon>NPAAA clade</taxon>
        <taxon>indigoferoid/millettioid clade</taxon>
        <taxon>Phaseoleae</taxon>
        <taxon>Cajanus</taxon>
    </lineage>
</organism>
<dbReference type="Proteomes" id="UP000075243">
    <property type="component" value="Chromosome 10"/>
</dbReference>
<sequence>MVFLKLKQHRQHSVVARISPKLSARYYGPFEVVERIGEVAYHLKLPPESKIYMVFHVSLLKKAIGNYKAESELPMGLEDDRAELMQPELVKDGVNGCLGQSIGTIRRFT</sequence>
<dbReference type="Pfam" id="PF24626">
    <property type="entry name" value="SH3_Tf2-1"/>
    <property type="match status" value="1"/>
</dbReference>